<keyword evidence="2" id="KW-1185">Reference proteome</keyword>
<organism evidence="1 2">
    <name type="scientific">Marinicauda salina</name>
    <dbReference type="NCBI Taxonomy" id="2135793"/>
    <lineage>
        <taxon>Bacteria</taxon>
        <taxon>Pseudomonadati</taxon>
        <taxon>Pseudomonadota</taxon>
        <taxon>Alphaproteobacteria</taxon>
        <taxon>Maricaulales</taxon>
        <taxon>Maricaulaceae</taxon>
        <taxon>Marinicauda</taxon>
    </lineage>
</organism>
<name>A0A2U2BSD9_9PROT</name>
<reference evidence="2" key="1">
    <citation type="submission" date="2018-05" db="EMBL/GenBank/DDBJ databases">
        <authorList>
            <person name="Liu B.-T."/>
        </authorList>
    </citation>
    <scope>NUCLEOTIDE SEQUENCE [LARGE SCALE GENOMIC DNA]</scope>
    <source>
        <strain evidence="2">WD6-1</strain>
    </source>
</reference>
<protein>
    <submittedName>
        <fullName evidence="1">Uncharacterized protein</fullName>
    </submittedName>
</protein>
<accession>A0A2U2BSD9</accession>
<proteinExistence type="predicted"/>
<gene>
    <name evidence="1" type="ORF">DDZ18_09425</name>
</gene>
<evidence type="ECO:0000313" key="2">
    <source>
        <dbReference type="Proteomes" id="UP000245168"/>
    </source>
</evidence>
<dbReference type="OrthoDB" id="8902678at2"/>
<dbReference type="Proteomes" id="UP000245168">
    <property type="component" value="Unassembled WGS sequence"/>
</dbReference>
<sequence length="296" mass="31991">MKIDRLSDKLALVLKALVMSRTGLAAALNVDKSLVGRWVSGAVHPSEHNLALLTRFIAERIEGFTLVDWERDPASFAELLGVEPPAEAKASGVPGDWLPESIYEESVLNTRQRGSAYEGFWKSTRASHDLPGRFVHDISMIECRGRSRLHFRAGVEGVRYEGRCLLLGHQIFASAADADHGSMFFALFNGVARQRAEVLDGMSMTTLRDAGASPACSVVVMERIGDLTDDAEADRARFEAEVAALAPLAPEGAVPDELAAHLTEAPFDGAPGVMRLLYGRSMARGASVEALVGRAY</sequence>
<dbReference type="EMBL" id="QEXV01000004">
    <property type="protein sequence ID" value="PWE16924.1"/>
    <property type="molecule type" value="Genomic_DNA"/>
</dbReference>
<dbReference type="AlphaFoldDB" id="A0A2U2BSD9"/>
<comment type="caution">
    <text evidence="1">The sequence shown here is derived from an EMBL/GenBank/DDBJ whole genome shotgun (WGS) entry which is preliminary data.</text>
</comment>
<dbReference type="RefSeq" id="WP_109253147.1">
    <property type="nucleotide sequence ID" value="NZ_QEXV01000004.1"/>
</dbReference>
<evidence type="ECO:0000313" key="1">
    <source>
        <dbReference type="EMBL" id="PWE16924.1"/>
    </source>
</evidence>